<dbReference type="CDD" id="cd03144">
    <property type="entry name" value="GATase1_ScBLP_like"/>
    <property type="match status" value="1"/>
</dbReference>
<evidence type="ECO:0000259" key="3">
    <source>
        <dbReference type="PROSITE" id="PS51733"/>
    </source>
</evidence>
<evidence type="ECO:0000313" key="5">
    <source>
        <dbReference type="Proteomes" id="UP001174694"/>
    </source>
</evidence>
<dbReference type="Pfam" id="PF03099">
    <property type="entry name" value="BPL_LplA_LipB"/>
    <property type="match status" value="1"/>
</dbReference>
<proteinExistence type="inferred from homology"/>
<dbReference type="CDD" id="cd16442">
    <property type="entry name" value="BPL"/>
    <property type="match status" value="1"/>
</dbReference>
<keyword evidence="5" id="KW-1185">Reference proteome</keyword>
<dbReference type="PANTHER" id="PTHR12835:SF5">
    <property type="entry name" value="BIOTIN--PROTEIN LIGASE"/>
    <property type="match status" value="1"/>
</dbReference>
<dbReference type="EMBL" id="JANBVO010000022">
    <property type="protein sequence ID" value="KAJ9142349.1"/>
    <property type="molecule type" value="Genomic_DNA"/>
</dbReference>
<dbReference type="SUPFAM" id="SSF52317">
    <property type="entry name" value="Class I glutamine amidotransferase-like"/>
    <property type="match status" value="1"/>
</dbReference>
<dbReference type="InterPro" id="IPR019197">
    <property type="entry name" value="Biotin-prot_ligase_N"/>
</dbReference>
<dbReference type="InterPro" id="IPR029062">
    <property type="entry name" value="Class_I_gatase-like"/>
</dbReference>
<evidence type="ECO:0000313" key="4">
    <source>
        <dbReference type="EMBL" id="KAJ9142349.1"/>
    </source>
</evidence>
<reference evidence="4" key="1">
    <citation type="submission" date="2022-07" db="EMBL/GenBank/DDBJ databases">
        <title>Fungi with potential for degradation of polypropylene.</title>
        <authorList>
            <person name="Gostincar C."/>
        </authorList>
    </citation>
    <scope>NUCLEOTIDE SEQUENCE</scope>
    <source>
        <strain evidence="4">EXF-13308</strain>
    </source>
</reference>
<dbReference type="PANTHER" id="PTHR12835">
    <property type="entry name" value="BIOTIN PROTEIN LIGASE"/>
    <property type="match status" value="1"/>
</dbReference>
<dbReference type="PROSITE" id="PS51733">
    <property type="entry name" value="BPL_LPL_CATALYTIC"/>
    <property type="match status" value="1"/>
</dbReference>
<dbReference type="Gene3D" id="3.40.50.880">
    <property type="match status" value="1"/>
</dbReference>
<feature type="domain" description="BPL/LPL catalytic" evidence="3">
    <location>
        <begin position="408"/>
        <end position="620"/>
    </location>
</feature>
<organism evidence="4 5">
    <name type="scientific">Pleurostoma richardsiae</name>
    <dbReference type="NCBI Taxonomy" id="41990"/>
    <lineage>
        <taxon>Eukaryota</taxon>
        <taxon>Fungi</taxon>
        <taxon>Dikarya</taxon>
        <taxon>Ascomycota</taxon>
        <taxon>Pezizomycotina</taxon>
        <taxon>Sordariomycetes</taxon>
        <taxon>Sordariomycetidae</taxon>
        <taxon>Calosphaeriales</taxon>
        <taxon>Pleurostomataceae</taxon>
        <taxon>Pleurostoma</taxon>
    </lineage>
</organism>
<evidence type="ECO:0000256" key="1">
    <source>
        <dbReference type="ARBA" id="ARBA00009934"/>
    </source>
</evidence>
<accession>A0AA38VR79</accession>
<dbReference type="InterPro" id="IPR004143">
    <property type="entry name" value="BPL_LPL_catalytic"/>
</dbReference>
<evidence type="ECO:0000256" key="2">
    <source>
        <dbReference type="ARBA" id="ARBA00022598"/>
    </source>
</evidence>
<comment type="similarity">
    <text evidence="1">Belongs to the biotin--protein ligase family.</text>
</comment>
<dbReference type="GO" id="GO:0004077">
    <property type="term" value="F:biotin--[biotin carboxyl-carrier protein] ligase activity"/>
    <property type="evidence" value="ECO:0007669"/>
    <property type="project" value="InterPro"/>
</dbReference>
<dbReference type="GO" id="GO:0005737">
    <property type="term" value="C:cytoplasm"/>
    <property type="evidence" value="ECO:0007669"/>
    <property type="project" value="TreeGrafter"/>
</dbReference>
<dbReference type="AlphaFoldDB" id="A0AA38VR79"/>
<sequence>MASRKLNVLVYTGTGTTVSSVRQCIYSLRRLLSPNYAVIPITDTALLKEPWAPTCALLVIPGGADLGYCRVLNGAGNRAITSFVRRGGAYLGFCAGGYYGSQRCEFEVGDPALEVVGTRELGFFPGTCRGGALKGFAYHSERGARAVRLKVRKEAFPGAGVLPDELRCYCNGGGVFVDAAALAAEKVEVLATYGEKTDVDGGVGSDDDGPAALVYCKVGEGAALLTGPHPEFAAVNLEAQPDVPGYDELRKALAADEAARTNFLKACLTKLGLEVSQEPSAVPSLSKLHLSALDPQDAGGLVHSWGEIISKEDGEELIRAENDAFHIEHEDTRWSLKELQSAVGAVLPADKAPENGTTTEETVEGSDEDGIIDYNAVVKTLVCHEEAWPEPKETPYFNHHVFYSSLREYRQREREADEWGETLMYGEVVTSTNTLLEKNPKLLALLPTGFTLAATTQIAGRGRGGNVWVAPVGSLIMSTVINHPAQYAATRPIVFIQYLAAVAIVEAIKSYDKGYEDMPVKLKWPNDIYARDPIKPASEPPSYVKIGGILSNCAYSAGNYQIVLGIGINTTNSRPTTSLDALLPLLAASSTSSSPPPPFRIERLLARILTRLEALYQEFVRHGFTREMEERYYAHWLHSGQLVTLEAEGGARARVLGITRDWGLLRAEEIGFSGRPTGRVWALQSDENSFDFWRGLVRRKV</sequence>
<dbReference type="Pfam" id="PF09825">
    <property type="entry name" value="BPL_N"/>
    <property type="match status" value="1"/>
</dbReference>
<protein>
    <submittedName>
        <fullName evidence="4">Biotin--protein ligase</fullName>
    </submittedName>
</protein>
<comment type="caution">
    <text evidence="4">The sequence shown here is derived from an EMBL/GenBank/DDBJ whole genome shotgun (WGS) entry which is preliminary data.</text>
</comment>
<keyword evidence="2 4" id="KW-0436">Ligase</keyword>
<dbReference type="SUPFAM" id="SSF55681">
    <property type="entry name" value="Class II aaRS and biotin synthetases"/>
    <property type="match status" value="1"/>
</dbReference>
<dbReference type="NCBIfam" id="TIGR00121">
    <property type="entry name" value="birA_ligase"/>
    <property type="match status" value="1"/>
</dbReference>
<dbReference type="InterPro" id="IPR045864">
    <property type="entry name" value="aa-tRNA-synth_II/BPL/LPL"/>
</dbReference>
<dbReference type="InterPro" id="IPR004408">
    <property type="entry name" value="Biotin_CoA_COase_ligase"/>
</dbReference>
<dbReference type="Proteomes" id="UP001174694">
    <property type="component" value="Unassembled WGS sequence"/>
</dbReference>
<gene>
    <name evidence="4" type="ORF">NKR23_g7251</name>
</gene>
<dbReference type="Gene3D" id="3.30.930.10">
    <property type="entry name" value="Bira Bifunctional Protein, Domain 2"/>
    <property type="match status" value="1"/>
</dbReference>
<name>A0AA38VR79_9PEZI</name>